<evidence type="ECO:0000313" key="3">
    <source>
        <dbReference type="EMBL" id="ETR74414.1"/>
    </source>
</evidence>
<dbReference type="Pfam" id="PF01979">
    <property type="entry name" value="Amidohydro_1"/>
    <property type="match status" value="1"/>
</dbReference>
<dbReference type="InterPro" id="IPR011059">
    <property type="entry name" value="Metal-dep_hydrolase_composite"/>
</dbReference>
<reference evidence="4" key="1">
    <citation type="submission" date="2012-11" db="EMBL/GenBank/DDBJ databases">
        <authorList>
            <person name="Lucero-Rivera Y.E."/>
            <person name="Tovar-Ramirez D."/>
        </authorList>
    </citation>
    <scope>NUCLEOTIDE SEQUENCE [LARGE SCALE GENOMIC DNA]</scope>
    <source>
        <strain evidence="4">Araruama</strain>
    </source>
</reference>
<feature type="domain" description="Amidohydrolase-related" evidence="2">
    <location>
        <begin position="161"/>
        <end position="360"/>
    </location>
</feature>
<dbReference type="InterPro" id="IPR050287">
    <property type="entry name" value="MTA/SAH_deaminase"/>
</dbReference>
<proteinExistence type="predicted"/>
<dbReference type="InterPro" id="IPR032466">
    <property type="entry name" value="Metal_Hydrolase"/>
</dbReference>
<dbReference type="EMBL" id="ATBP01000008">
    <property type="protein sequence ID" value="ETR74414.1"/>
    <property type="molecule type" value="Genomic_DNA"/>
</dbReference>
<sequence>MYKTYRAKWAMIDPEIWVQNASLTIDPMGTIIHCGSSSNPSAIDLGDGVMMPALINAHTHLELSALRNQLPMNMGFTSWVQHLIETRACTPTETLIQGAQDACEKLWKLGTCAVGEISSLGLTQNIFFNSGLYGCWFQEYLGNEILPLNTHLSDPQSNCFISLAGHAPHTTSPNLLKHLKQASTNKPFSIHVAESDVEMTFITQASGNWADFLTSRGVDYSQWGLPQLSPVRHLERIGLLDHNTLLVHLLNIDKHDLTIVKKHHCPVCICPRSNVNLHQRLPNVNQMIDSGLTVCLGTDSLASVASLSIWDEMKYLATHCPNISPTQILAMATTSGARALGIDNQLGRLAAGYNSAFLFVPVDGNSPETIASQLVYGGGGDGQSPSITR</sequence>
<dbReference type="PANTHER" id="PTHR43794">
    <property type="entry name" value="AMINOHYDROLASE SSNA-RELATED"/>
    <property type="match status" value="1"/>
</dbReference>
<comment type="caution">
    <text evidence="3">The sequence shown here is derived from an EMBL/GenBank/DDBJ whole genome shotgun (WGS) entry which is preliminary data.</text>
</comment>
<evidence type="ECO:0000313" key="4">
    <source>
        <dbReference type="Proteomes" id="UP000189670"/>
    </source>
</evidence>
<dbReference type="InterPro" id="IPR006680">
    <property type="entry name" value="Amidohydro-rel"/>
</dbReference>
<dbReference type="GO" id="GO:0016810">
    <property type="term" value="F:hydrolase activity, acting on carbon-nitrogen (but not peptide) bonds"/>
    <property type="evidence" value="ECO:0007669"/>
    <property type="project" value="InterPro"/>
</dbReference>
<evidence type="ECO:0000256" key="1">
    <source>
        <dbReference type="ARBA" id="ARBA00022801"/>
    </source>
</evidence>
<dbReference type="Gene3D" id="2.30.40.10">
    <property type="entry name" value="Urease, subunit C, domain 1"/>
    <property type="match status" value="1"/>
</dbReference>
<dbReference type="AlphaFoldDB" id="A0A1V1PI18"/>
<accession>A0A1V1PI18</accession>
<keyword evidence="1 3" id="KW-0378">Hydrolase</keyword>
<dbReference type="Gene3D" id="3.20.20.140">
    <property type="entry name" value="Metal-dependent hydrolases"/>
    <property type="match status" value="1"/>
</dbReference>
<dbReference type="PANTHER" id="PTHR43794:SF11">
    <property type="entry name" value="AMIDOHYDROLASE-RELATED DOMAIN-CONTAINING PROTEIN"/>
    <property type="match status" value="1"/>
</dbReference>
<name>A0A1V1PI18_9BACT</name>
<gene>
    <name evidence="3" type="ORF">OMM_06342</name>
</gene>
<protein>
    <submittedName>
        <fullName evidence="3">Amidohydrolase</fullName>
    </submittedName>
</protein>
<dbReference type="Proteomes" id="UP000189670">
    <property type="component" value="Unassembled WGS sequence"/>
</dbReference>
<dbReference type="SUPFAM" id="SSF51556">
    <property type="entry name" value="Metallo-dependent hydrolases"/>
    <property type="match status" value="1"/>
</dbReference>
<organism evidence="3 4">
    <name type="scientific">Candidatus Magnetoglobus multicellularis str. Araruama</name>
    <dbReference type="NCBI Taxonomy" id="890399"/>
    <lineage>
        <taxon>Bacteria</taxon>
        <taxon>Pseudomonadati</taxon>
        <taxon>Thermodesulfobacteriota</taxon>
        <taxon>Desulfobacteria</taxon>
        <taxon>Desulfobacterales</taxon>
        <taxon>Desulfobacteraceae</taxon>
        <taxon>Candidatus Magnetoglobus</taxon>
    </lineage>
</organism>
<evidence type="ECO:0000259" key="2">
    <source>
        <dbReference type="Pfam" id="PF01979"/>
    </source>
</evidence>